<accession>A0ABV2AB42</accession>
<dbReference type="Gene3D" id="3.30.70.2120">
    <property type="match status" value="1"/>
</dbReference>
<dbReference type="Pfam" id="PF00700">
    <property type="entry name" value="Flagellin_C"/>
    <property type="match status" value="1"/>
</dbReference>
<keyword evidence="8" id="KW-0282">Flagellum</keyword>
<evidence type="ECO:0000256" key="4">
    <source>
        <dbReference type="RuleBase" id="RU362073"/>
    </source>
</evidence>
<sequence length="384" mass="39222">MQVINTNVMSLNAQRNLTTSQSSLATSLQRLSSGLRINSAKDDAAGLAISERFSSQIRGLNQAQRNANDGISLAQTAEGALAQVTNNLQRIRELAVQSANATNSSTDRTALQAEVTQLLSEIDRVANQTEFNGVKLLDGSFTSAVFQVGANAGETISISSLVDANTAALSSVTSATGQSSATSGISNLAAATAGDLVINGVDVSTAIGAAGSINQRVGQVIDAINNTSTQHGVSAAFDAVNGRIVLTSDADITVTGNDDGSVTGFNVGGGDGSATATTTNGLTTLSVTSFAGASLAIRQMDSALAQVNSARATLGAIQNRFESVVQSLSTTAENLSAARSRIQDADFAKETANLTRAQILQQAGTAMLAQANSLPQNVLSLLQR</sequence>
<dbReference type="Pfam" id="PF07196">
    <property type="entry name" value="Flagellin_IN"/>
    <property type="match status" value="1"/>
</dbReference>
<gene>
    <name evidence="8" type="ORF">ABSH63_10615</name>
</gene>
<keyword evidence="9" id="KW-1185">Reference proteome</keyword>
<dbReference type="InterPro" id="IPR001029">
    <property type="entry name" value="Flagellin_N"/>
</dbReference>
<dbReference type="InterPro" id="IPR010810">
    <property type="entry name" value="Flagellin_hook_IN_motif"/>
</dbReference>
<proteinExistence type="inferred from homology"/>
<evidence type="ECO:0000313" key="8">
    <source>
        <dbReference type="EMBL" id="MES0874452.1"/>
    </source>
</evidence>
<keyword evidence="8" id="KW-0966">Cell projection</keyword>
<dbReference type="NCBIfam" id="NF006467">
    <property type="entry name" value="PRK08869.1-2"/>
    <property type="match status" value="1"/>
</dbReference>
<evidence type="ECO:0000256" key="3">
    <source>
        <dbReference type="ARBA" id="ARBA00023143"/>
    </source>
</evidence>
<comment type="similarity">
    <text evidence="1 4">Belongs to the bacterial flagellin family.</text>
</comment>
<evidence type="ECO:0000313" key="9">
    <source>
        <dbReference type="Proteomes" id="UP001465331"/>
    </source>
</evidence>
<evidence type="ECO:0000256" key="2">
    <source>
        <dbReference type="ARBA" id="ARBA00022525"/>
    </source>
</evidence>
<keyword evidence="2 4" id="KW-0964">Secreted</keyword>
<dbReference type="Gene3D" id="1.20.1330.10">
    <property type="entry name" value="f41 fragment of flagellin, N-terminal domain"/>
    <property type="match status" value="1"/>
</dbReference>
<dbReference type="PANTHER" id="PTHR42792:SF2">
    <property type="entry name" value="FLAGELLIN"/>
    <property type="match status" value="1"/>
</dbReference>
<evidence type="ECO:0000259" key="7">
    <source>
        <dbReference type="Pfam" id="PF00700"/>
    </source>
</evidence>
<dbReference type="SUPFAM" id="SSF64518">
    <property type="entry name" value="Phase 1 flagellin"/>
    <property type="match status" value="1"/>
</dbReference>
<dbReference type="PRINTS" id="PR00207">
    <property type="entry name" value="FLAGELLIN"/>
</dbReference>
<dbReference type="InterPro" id="IPR001492">
    <property type="entry name" value="Flagellin"/>
</dbReference>
<keyword evidence="8" id="KW-0969">Cilium</keyword>
<feature type="domain" description="Flagellin C-terminal" evidence="7">
    <location>
        <begin position="299"/>
        <end position="382"/>
    </location>
</feature>
<dbReference type="EMBL" id="JBEPIJ010000011">
    <property type="protein sequence ID" value="MES0874452.1"/>
    <property type="molecule type" value="Genomic_DNA"/>
</dbReference>
<dbReference type="PANTHER" id="PTHR42792">
    <property type="entry name" value="FLAGELLIN"/>
    <property type="match status" value="1"/>
</dbReference>
<evidence type="ECO:0000256" key="1">
    <source>
        <dbReference type="ARBA" id="ARBA00005709"/>
    </source>
</evidence>
<dbReference type="Proteomes" id="UP001465331">
    <property type="component" value="Unassembled WGS sequence"/>
</dbReference>
<evidence type="ECO:0000259" key="6">
    <source>
        <dbReference type="Pfam" id="PF00669"/>
    </source>
</evidence>
<comment type="caution">
    <text evidence="8">The sequence shown here is derived from an EMBL/GenBank/DDBJ whole genome shotgun (WGS) entry which is preliminary data.</text>
</comment>
<evidence type="ECO:0000256" key="5">
    <source>
        <dbReference type="SAM" id="Coils"/>
    </source>
</evidence>
<dbReference type="Pfam" id="PF00669">
    <property type="entry name" value="Flagellin_N"/>
    <property type="match status" value="1"/>
</dbReference>
<dbReference type="InterPro" id="IPR042187">
    <property type="entry name" value="Flagellin_C_sub2"/>
</dbReference>
<comment type="function">
    <text evidence="4">Flagellin is the subunit protein which polymerizes to form the filaments of bacterial flagella.</text>
</comment>
<reference evidence="8 9" key="1">
    <citation type="submission" date="2024-06" db="EMBL/GenBank/DDBJ databases">
        <authorList>
            <person name="Li Z."/>
            <person name="Jiang Y."/>
        </authorList>
    </citation>
    <scope>NUCLEOTIDE SEQUENCE [LARGE SCALE GENOMIC DNA]</scope>
    <source>
        <strain evidence="8 9">HSW-8</strain>
    </source>
</reference>
<protein>
    <recommendedName>
        <fullName evidence="4">Flagellin</fullName>
    </recommendedName>
</protein>
<keyword evidence="3 4" id="KW-0975">Bacterial flagellum</keyword>
<dbReference type="RefSeq" id="WP_352889652.1">
    <property type="nucleotide sequence ID" value="NZ_JBEPIJ010000011.1"/>
</dbReference>
<dbReference type="InterPro" id="IPR046358">
    <property type="entry name" value="Flagellin_C"/>
</dbReference>
<feature type="coiled-coil region" evidence="5">
    <location>
        <begin position="74"/>
        <end position="128"/>
    </location>
</feature>
<keyword evidence="5" id="KW-0175">Coiled coil</keyword>
<organism evidence="8 9">
    <name type="scientific">Sinimarinibacterium thermocellulolyticum</name>
    <dbReference type="NCBI Taxonomy" id="3170016"/>
    <lineage>
        <taxon>Bacteria</taxon>
        <taxon>Pseudomonadati</taxon>
        <taxon>Pseudomonadota</taxon>
        <taxon>Gammaproteobacteria</taxon>
        <taxon>Nevskiales</taxon>
        <taxon>Nevskiaceae</taxon>
        <taxon>Sinimarinibacterium</taxon>
    </lineage>
</organism>
<comment type="subcellular location">
    <subcellularLocation>
        <location evidence="4">Secreted</location>
    </subcellularLocation>
    <subcellularLocation>
        <location evidence="4">Bacterial flagellum</location>
    </subcellularLocation>
</comment>
<dbReference type="Gene3D" id="6.10.10.10">
    <property type="entry name" value="Flagellar export chaperone, C-terminal domain"/>
    <property type="match status" value="1"/>
</dbReference>
<name>A0ABV2AB42_9GAMM</name>
<feature type="domain" description="Flagellin N-terminal" evidence="6">
    <location>
        <begin position="4"/>
        <end position="142"/>
    </location>
</feature>